<dbReference type="PROSITE" id="PS01186">
    <property type="entry name" value="EGF_2"/>
    <property type="match status" value="3"/>
</dbReference>
<organism evidence="3 4">
    <name type="scientific">Orchesella cincta</name>
    <name type="common">Springtail</name>
    <name type="synonym">Podura cincta</name>
    <dbReference type="NCBI Taxonomy" id="48709"/>
    <lineage>
        <taxon>Eukaryota</taxon>
        <taxon>Metazoa</taxon>
        <taxon>Ecdysozoa</taxon>
        <taxon>Arthropoda</taxon>
        <taxon>Hexapoda</taxon>
        <taxon>Collembola</taxon>
        <taxon>Entomobryomorpha</taxon>
        <taxon>Entomobryoidea</taxon>
        <taxon>Orchesellidae</taxon>
        <taxon>Orchesellinae</taxon>
        <taxon>Orchesella</taxon>
    </lineage>
</organism>
<keyword evidence="1" id="KW-0245">EGF-like domain</keyword>
<keyword evidence="4" id="KW-1185">Reference proteome</keyword>
<dbReference type="SMART" id="SM00286">
    <property type="entry name" value="PTI"/>
    <property type="match status" value="5"/>
</dbReference>
<feature type="domain" description="EGF-like" evidence="2">
    <location>
        <begin position="308"/>
        <end position="349"/>
    </location>
</feature>
<dbReference type="InterPro" id="IPR000742">
    <property type="entry name" value="EGF"/>
</dbReference>
<dbReference type="SMART" id="SM00181">
    <property type="entry name" value="EGF"/>
    <property type="match status" value="7"/>
</dbReference>
<dbReference type="PANTHER" id="PTHR22963:SF38">
    <property type="entry name" value="LP13770P"/>
    <property type="match status" value="1"/>
</dbReference>
<gene>
    <name evidence="3" type="ORF">Ocin01_00982</name>
</gene>
<accession>A0A1D2NKB1</accession>
<dbReference type="AlphaFoldDB" id="A0A1D2NKB1"/>
<comment type="caution">
    <text evidence="3">The sequence shown here is derived from an EMBL/GenBank/DDBJ whole genome shotgun (WGS) entry which is preliminary data.</text>
</comment>
<evidence type="ECO:0000313" key="3">
    <source>
        <dbReference type="EMBL" id="ODN05659.1"/>
    </source>
</evidence>
<keyword evidence="3" id="KW-0472">Membrane</keyword>
<proteinExistence type="predicted"/>
<dbReference type="OMA" id="CNCEVNT"/>
<comment type="caution">
    <text evidence="1">Lacks conserved residue(s) required for the propagation of feature annotation.</text>
</comment>
<feature type="domain" description="EGF-like" evidence="2">
    <location>
        <begin position="200"/>
        <end position="235"/>
    </location>
</feature>
<dbReference type="STRING" id="48709.A0A1D2NKB1"/>
<sequence length="672" mass="72535">MTIIASSLLLTMSPTNKLPIFFLVFLTTCVVFTLAGRAPPCEDPGVCGPFSQCLQVDNLKRRSEDSVPFEWSDTISRALKKWQQSRQDAISARNATAASQHTVLCACLPHHIGAPPKCRPLSCAQNADCPTQFSCVKGLCKDPCQGICGTGAECKVVNHFPVCRCLKGFNGDPFFQCKASYCNDDEQCPPELACQGNSCTDPCDGVKCGSNAKCWVVRHHATCVCVPGYTGDPFEACAAVVEDEIVARCNLDVDCQPNEACINGYCRDPCVGYCRGLWKKCEVNEHKPRCNCEVNTYPGDDGNCLLNSGSYCGRDPIRVCGQNSQCVESTVGPVCRCLPGYVGNPPYCKACVSAYECGKNDQTCLNGRCVHACATVQCGGNAVCVFEDDQPQCKCLKGYEGDGFSACLKVKERNDLPTCGNDTACADTESCVNGKCQSPCMGTCGNNADCNIRNHVPTCYCPPGYTGDPYYYCAKMPPRPPFEGDECDSDADCPDDMSCGLHGFCANPCQHVCAIHTGAKCEAKNHRATCWCPNVGQPWKRCFSSEEERNSTLMGGHTGPYSLVNKRKVSPCNPSPCGTMASCHVSRSRAVCHCLPGYNGIPPACTPKCFRDHDCPSNMACIHGQCGDPCHSKCSRNEYTFCTVIDHKPMCVDATNDNLLMRDASSTLGVLG</sequence>
<keyword evidence="3" id="KW-0812">Transmembrane</keyword>
<keyword evidence="3" id="KW-0675">Receptor</keyword>
<dbReference type="Proteomes" id="UP000094527">
    <property type="component" value="Unassembled WGS sequence"/>
</dbReference>
<feature type="domain" description="EGF-like" evidence="2">
    <location>
        <begin position="568"/>
        <end position="606"/>
    </location>
</feature>
<dbReference type="PANTHER" id="PTHR22963">
    <property type="entry name" value="ENDOGLIN-RELATED"/>
    <property type="match status" value="1"/>
</dbReference>
<dbReference type="OrthoDB" id="4405280at2759"/>
<evidence type="ECO:0000313" key="4">
    <source>
        <dbReference type="Proteomes" id="UP000094527"/>
    </source>
</evidence>
<protein>
    <submittedName>
        <fullName evidence="3">Transmembrane matrix receptor MUP-4</fullName>
    </submittedName>
</protein>
<dbReference type="EMBL" id="LJIJ01000018">
    <property type="protein sequence ID" value="ODN05659.1"/>
    <property type="molecule type" value="Genomic_DNA"/>
</dbReference>
<dbReference type="PROSITE" id="PS50026">
    <property type="entry name" value="EGF_3"/>
    <property type="match status" value="3"/>
</dbReference>
<evidence type="ECO:0000259" key="2">
    <source>
        <dbReference type="PROSITE" id="PS50026"/>
    </source>
</evidence>
<name>A0A1D2NKB1_ORCCI</name>
<reference evidence="3 4" key="1">
    <citation type="journal article" date="2016" name="Genome Biol. Evol.">
        <title>Gene Family Evolution Reflects Adaptation to Soil Environmental Stressors in the Genome of the Collembolan Orchesella cincta.</title>
        <authorList>
            <person name="Faddeeva-Vakhrusheva A."/>
            <person name="Derks M.F."/>
            <person name="Anvar S.Y."/>
            <person name="Agamennone V."/>
            <person name="Suring W."/>
            <person name="Smit S."/>
            <person name="van Straalen N.M."/>
            <person name="Roelofs D."/>
        </authorList>
    </citation>
    <scope>NUCLEOTIDE SEQUENCE [LARGE SCALE GENOMIC DNA]</scope>
    <source>
        <tissue evidence="3">Mixed pool</tissue>
    </source>
</reference>
<evidence type="ECO:0000256" key="1">
    <source>
        <dbReference type="PROSITE-ProRule" id="PRU00076"/>
    </source>
</evidence>